<comment type="caution">
    <text evidence="2">The sequence shown here is derived from an EMBL/GenBank/DDBJ whole genome shotgun (WGS) entry which is preliminary data.</text>
</comment>
<dbReference type="EMBL" id="VSSQ01000092">
    <property type="protein sequence ID" value="MPL75803.1"/>
    <property type="molecule type" value="Genomic_DNA"/>
</dbReference>
<name>A0A644UAB7_9ZZZZ</name>
<keyword evidence="1" id="KW-1133">Transmembrane helix</keyword>
<accession>A0A644UAB7</accession>
<organism evidence="2">
    <name type="scientific">bioreactor metagenome</name>
    <dbReference type="NCBI Taxonomy" id="1076179"/>
    <lineage>
        <taxon>unclassified sequences</taxon>
        <taxon>metagenomes</taxon>
        <taxon>ecological metagenomes</taxon>
    </lineage>
</organism>
<sequence>MYSVLMEGELEGIVGVGGIVVTVEVGVFIKVTLFNTLTCS</sequence>
<reference evidence="2" key="1">
    <citation type="submission" date="2019-08" db="EMBL/GenBank/DDBJ databases">
        <authorList>
            <person name="Kucharzyk K."/>
            <person name="Murdoch R.W."/>
            <person name="Higgins S."/>
            <person name="Loffler F."/>
        </authorList>
    </citation>
    <scope>NUCLEOTIDE SEQUENCE</scope>
</reference>
<evidence type="ECO:0000313" key="2">
    <source>
        <dbReference type="EMBL" id="MPL75803.1"/>
    </source>
</evidence>
<evidence type="ECO:0000256" key="1">
    <source>
        <dbReference type="SAM" id="Phobius"/>
    </source>
</evidence>
<keyword evidence="1" id="KW-0812">Transmembrane</keyword>
<keyword evidence="1" id="KW-0472">Membrane</keyword>
<dbReference type="AlphaFoldDB" id="A0A644UAB7"/>
<feature type="transmembrane region" description="Helical" evidence="1">
    <location>
        <begin position="12"/>
        <end position="33"/>
    </location>
</feature>
<protein>
    <submittedName>
        <fullName evidence="2">Uncharacterized protein</fullName>
    </submittedName>
</protein>
<proteinExistence type="predicted"/>
<gene>
    <name evidence="2" type="ORF">SDC9_21634</name>
</gene>